<evidence type="ECO:0000259" key="2">
    <source>
        <dbReference type="PROSITE" id="PS51186"/>
    </source>
</evidence>
<sequence>MFVGQESDVLTIEFVNDETQIQAKQLILDGLEEHFGFLDTSLNPDLNNIVDHYIKNGNVFLVGLVQGEVVCSGALISVNDNSGRIVRMSVKKTFRRNGFAGIIIRALEQIAKEKGYKSIMLKTIIHWSDAVGFYTSQGYRKSNLEGDSVTMIKTM</sequence>
<dbReference type="CDD" id="cd04301">
    <property type="entry name" value="NAT_SF"/>
    <property type="match status" value="1"/>
</dbReference>
<dbReference type="EMBL" id="SMRT01000005">
    <property type="protein sequence ID" value="TDF97733.1"/>
    <property type="molecule type" value="Genomic_DNA"/>
</dbReference>
<dbReference type="GO" id="GO:0008080">
    <property type="term" value="F:N-acetyltransferase activity"/>
    <property type="evidence" value="ECO:0007669"/>
    <property type="project" value="InterPro"/>
</dbReference>
<evidence type="ECO:0000313" key="4">
    <source>
        <dbReference type="Proteomes" id="UP000295636"/>
    </source>
</evidence>
<dbReference type="InterPro" id="IPR000182">
    <property type="entry name" value="GNAT_dom"/>
</dbReference>
<dbReference type="SUPFAM" id="SSF55729">
    <property type="entry name" value="Acyl-CoA N-acyltransferases (Nat)"/>
    <property type="match status" value="1"/>
</dbReference>
<keyword evidence="1 3" id="KW-0808">Transferase</keyword>
<dbReference type="InterPro" id="IPR050769">
    <property type="entry name" value="NAT_camello-type"/>
</dbReference>
<dbReference type="Gene3D" id="3.40.630.30">
    <property type="match status" value="1"/>
</dbReference>
<dbReference type="PROSITE" id="PS51186">
    <property type="entry name" value="GNAT"/>
    <property type="match status" value="1"/>
</dbReference>
<dbReference type="Proteomes" id="UP000295636">
    <property type="component" value="Unassembled WGS sequence"/>
</dbReference>
<gene>
    <name evidence="3" type="ORF">E1757_14155</name>
</gene>
<organism evidence="3 4">
    <name type="scientific">Paenibacillus piri</name>
    <dbReference type="NCBI Taxonomy" id="2547395"/>
    <lineage>
        <taxon>Bacteria</taxon>
        <taxon>Bacillati</taxon>
        <taxon>Bacillota</taxon>
        <taxon>Bacilli</taxon>
        <taxon>Bacillales</taxon>
        <taxon>Paenibacillaceae</taxon>
        <taxon>Paenibacillus</taxon>
    </lineage>
</organism>
<evidence type="ECO:0000313" key="3">
    <source>
        <dbReference type="EMBL" id="TDF97733.1"/>
    </source>
</evidence>
<dbReference type="AlphaFoldDB" id="A0A4R5KPT6"/>
<feature type="domain" description="N-acetyltransferase" evidence="2">
    <location>
        <begin position="21"/>
        <end position="155"/>
    </location>
</feature>
<dbReference type="InterPro" id="IPR016181">
    <property type="entry name" value="Acyl_CoA_acyltransferase"/>
</dbReference>
<accession>A0A4R5KPT6</accession>
<proteinExistence type="predicted"/>
<dbReference type="OrthoDB" id="2665328at2"/>
<reference evidence="3 4" key="1">
    <citation type="submission" date="2019-03" db="EMBL/GenBank/DDBJ databases">
        <title>This is whole genome sequence of Paenibacillus sp MS74 strain.</title>
        <authorList>
            <person name="Trinh H.N."/>
        </authorList>
    </citation>
    <scope>NUCLEOTIDE SEQUENCE [LARGE SCALE GENOMIC DNA]</scope>
    <source>
        <strain evidence="3 4">MS74</strain>
    </source>
</reference>
<evidence type="ECO:0000256" key="1">
    <source>
        <dbReference type="ARBA" id="ARBA00022679"/>
    </source>
</evidence>
<comment type="caution">
    <text evidence="3">The sequence shown here is derived from an EMBL/GenBank/DDBJ whole genome shotgun (WGS) entry which is preliminary data.</text>
</comment>
<keyword evidence="4" id="KW-1185">Reference proteome</keyword>
<dbReference type="PANTHER" id="PTHR13947">
    <property type="entry name" value="GNAT FAMILY N-ACETYLTRANSFERASE"/>
    <property type="match status" value="1"/>
</dbReference>
<protein>
    <submittedName>
        <fullName evidence="3">GNAT family N-acetyltransferase</fullName>
    </submittedName>
</protein>
<dbReference type="PANTHER" id="PTHR13947:SF37">
    <property type="entry name" value="LD18367P"/>
    <property type="match status" value="1"/>
</dbReference>
<name>A0A4R5KPT6_9BACL</name>
<dbReference type="Pfam" id="PF00583">
    <property type="entry name" value="Acetyltransf_1"/>
    <property type="match status" value="1"/>
</dbReference>